<comment type="similarity">
    <text evidence="2">Belongs to the autoinducer-2 exporter (AI-2E) (TC 2.A.86) family.</text>
</comment>
<evidence type="ECO:0000256" key="6">
    <source>
        <dbReference type="ARBA" id="ARBA00022989"/>
    </source>
</evidence>
<dbReference type="GO" id="GO:0055085">
    <property type="term" value="P:transmembrane transport"/>
    <property type="evidence" value="ECO:0007669"/>
    <property type="project" value="TreeGrafter"/>
</dbReference>
<dbReference type="GO" id="GO:0005886">
    <property type="term" value="C:plasma membrane"/>
    <property type="evidence" value="ECO:0007669"/>
    <property type="project" value="UniProtKB-SubCell"/>
</dbReference>
<sequence length="387" mass="43312">MELNKSNMKNLALLIAFGIVFFMVLKNLYLLPWLINSVSNIIGPVLAGFAVAFVINVLLVPIETRLFSPLNRRYKKVWPKTRRAAGIFLSLVIVFGLIALIMLIVIPELVRTITNLTNNIQPFFNELQNSLAKIDRDHPEIAGYFKNLNIDWTNLSQMIAGYGQKFASSLVGSSVSMMGMIFHGAISFVLTFVISVNVLAQKERLYHQVKRVMYAYLPQKHADSVYHVLHLTNRAFSNFIAGTCTEACILGSLCFVGMNLFHFPYALLISVFVAFMALIPILGAFFSTVFGALLILIVNPIQALWFIIYFVVLQQLEGNLIYPRVVGSRVGLPALWVLVAVTIGGNAFGILGMLINIPVCSVLYTLLRENVNKRMRRPKEQPSPDPK</sequence>
<feature type="transmembrane region" description="Helical" evidence="8">
    <location>
        <begin position="180"/>
        <end position="200"/>
    </location>
</feature>
<reference evidence="9 10" key="1">
    <citation type="submission" date="2019-09" db="EMBL/GenBank/DDBJ databases">
        <title>Genome sequence of Clostridium sp. EA1.</title>
        <authorList>
            <person name="Poehlein A."/>
            <person name="Bengelsdorf F.R."/>
            <person name="Daniel R."/>
        </authorList>
    </citation>
    <scope>NUCLEOTIDE SEQUENCE [LARGE SCALE GENOMIC DNA]</scope>
    <source>
        <strain evidence="9 10">EA1</strain>
    </source>
</reference>
<proteinExistence type="inferred from homology"/>
<feature type="transmembrane region" description="Helical" evidence="8">
    <location>
        <begin position="83"/>
        <end position="106"/>
    </location>
</feature>
<keyword evidence="6 8" id="KW-1133">Transmembrane helix</keyword>
<protein>
    <submittedName>
        <fullName evidence="9">AI-2E family transporter</fullName>
    </submittedName>
</protein>
<dbReference type="PANTHER" id="PTHR21716">
    <property type="entry name" value="TRANSMEMBRANE PROTEIN"/>
    <property type="match status" value="1"/>
</dbReference>
<feature type="transmembrane region" description="Helical" evidence="8">
    <location>
        <begin position="267"/>
        <end position="286"/>
    </location>
</feature>
<feature type="transmembrane region" description="Helical" evidence="8">
    <location>
        <begin position="41"/>
        <end position="62"/>
    </location>
</feature>
<evidence type="ECO:0000256" key="1">
    <source>
        <dbReference type="ARBA" id="ARBA00004651"/>
    </source>
</evidence>
<evidence type="ECO:0000256" key="4">
    <source>
        <dbReference type="ARBA" id="ARBA00022475"/>
    </source>
</evidence>
<keyword evidence="10" id="KW-1185">Reference proteome</keyword>
<evidence type="ECO:0000313" key="10">
    <source>
        <dbReference type="Proteomes" id="UP000469440"/>
    </source>
</evidence>
<keyword evidence="4" id="KW-1003">Cell membrane</keyword>
<organism evidence="9 10">
    <name type="scientific">Caproicibacter fermentans</name>
    <dbReference type="NCBI Taxonomy" id="2576756"/>
    <lineage>
        <taxon>Bacteria</taxon>
        <taxon>Bacillati</taxon>
        <taxon>Bacillota</taxon>
        <taxon>Clostridia</taxon>
        <taxon>Eubacteriales</taxon>
        <taxon>Acutalibacteraceae</taxon>
        <taxon>Caproicibacter</taxon>
    </lineage>
</organism>
<dbReference type="Proteomes" id="UP000469440">
    <property type="component" value="Unassembled WGS sequence"/>
</dbReference>
<dbReference type="PANTHER" id="PTHR21716:SF53">
    <property type="entry name" value="PERMEASE PERM-RELATED"/>
    <property type="match status" value="1"/>
</dbReference>
<name>A0A6N8HZV6_9FIRM</name>
<accession>A0A6N8HZV6</accession>
<dbReference type="Pfam" id="PF01594">
    <property type="entry name" value="AI-2E_transport"/>
    <property type="match status" value="1"/>
</dbReference>
<evidence type="ECO:0000313" key="9">
    <source>
        <dbReference type="EMBL" id="MVB11229.1"/>
    </source>
</evidence>
<feature type="transmembrane region" description="Helical" evidence="8">
    <location>
        <begin position="239"/>
        <end position="261"/>
    </location>
</feature>
<comment type="subcellular location">
    <subcellularLocation>
        <location evidence="1">Cell membrane</location>
        <topology evidence="1">Multi-pass membrane protein</topology>
    </subcellularLocation>
</comment>
<evidence type="ECO:0000256" key="3">
    <source>
        <dbReference type="ARBA" id="ARBA00022448"/>
    </source>
</evidence>
<comment type="caution">
    <text evidence="9">The sequence shown here is derived from an EMBL/GenBank/DDBJ whole genome shotgun (WGS) entry which is preliminary data.</text>
</comment>
<feature type="transmembrane region" description="Helical" evidence="8">
    <location>
        <begin position="293"/>
        <end position="314"/>
    </location>
</feature>
<dbReference type="EMBL" id="VWXL01000053">
    <property type="protein sequence ID" value="MVB11229.1"/>
    <property type="molecule type" value="Genomic_DNA"/>
</dbReference>
<keyword evidence="5 8" id="KW-0812">Transmembrane</keyword>
<gene>
    <name evidence="9" type="ORF">CAFE_19370</name>
</gene>
<evidence type="ECO:0000256" key="2">
    <source>
        <dbReference type="ARBA" id="ARBA00009773"/>
    </source>
</evidence>
<evidence type="ECO:0000256" key="8">
    <source>
        <dbReference type="SAM" id="Phobius"/>
    </source>
</evidence>
<dbReference type="InterPro" id="IPR002549">
    <property type="entry name" value="AI-2E-like"/>
</dbReference>
<feature type="transmembrane region" description="Helical" evidence="8">
    <location>
        <begin position="334"/>
        <end position="367"/>
    </location>
</feature>
<evidence type="ECO:0000256" key="5">
    <source>
        <dbReference type="ARBA" id="ARBA00022692"/>
    </source>
</evidence>
<dbReference type="RefSeq" id="WP_166525109.1">
    <property type="nucleotide sequence ID" value="NZ_VWXL01000053.1"/>
</dbReference>
<keyword evidence="7 8" id="KW-0472">Membrane</keyword>
<feature type="transmembrane region" description="Helical" evidence="8">
    <location>
        <begin position="12"/>
        <end position="35"/>
    </location>
</feature>
<dbReference type="AlphaFoldDB" id="A0A6N8HZV6"/>
<evidence type="ECO:0000256" key="7">
    <source>
        <dbReference type="ARBA" id="ARBA00023136"/>
    </source>
</evidence>
<keyword evidence="3" id="KW-0813">Transport</keyword>